<dbReference type="InterPro" id="IPR003043">
    <property type="entry name" value="Uropor_MeTrfase_CS"/>
</dbReference>
<dbReference type="GO" id="GO:0032259">
    <property type="term" value="P:methylation"/>
    <property type="evidence" value="ECO:0007669"/>
    <property type="project" value="UniProtKB-KW"/>
</dbReference>
<dbReference type="PROSITE" id="PS00840">
    <property type="entry name" value="SUMT_2"/>
    <property type="match status" value="1"/>
</dbReference>
<evidence type="ECO:0000256" key="6">
    <source>
        <dbReference type="RuleBase" id="RU003960"/>
    </source>
</evidence>
<evidence type="ECO:0000256" key="4">
    <source>
        <dbReference type="ARBA" id="ARBA00022691"/>
    </source>
</evidence>
<accession>A0A2S0M957</accession>
<dbReference type="Pfam" id="PF00590">
    <property type="entry name" value="TP_methylase"/>
    <property type="match status" value="1"/>
</dbReference>
<dbReference type="Proteomes" id="UP000238358">
    <property type="component" value="Chromosome"/>
</dbReference>
<feature type="domain" description="Tetrapyrrole methylase" evidence="7">
    <location>
        <begin position="5"/>
        <end position="216"/>
    </location>
</feature>
<keyword evidence="3 6" id="KW-0808">Transferase</keyword>
<dbReference type="InterPro" id="IPR035996">
    <property type="entry name" value="4pyrrol_Methylase_sf"/>
</dbReference>
<dbReference type="EMBL" id="CP027569">
    <property type="protein sequence ID" value="AVO27929.1"/>
    <property type="molecule type" value="Genomic_DNA"/>
</dbReference>
<dbReference type="OrthoDB" id="9815856at2"/>
<dbReference type="InterPro" id="IPR006366">
    <property type="entry name" value="CobA/CysG_C"/>
</dbReference>
<reference evidence="9 10" key="1">
    <citation type="journal article" date="2018" name="Genome Announc.">
        <title>Complete genomes of two Megasphaera elsdenii strains, NCIMB 702410 and ATCC 25940.</title>
        <authorList>
            <person name="Hatmaker E.A."/>
            <person name="O'Dell K."/>
            <person name="Riley L.A."/>
            <person name="Klingeman D.M."/>
            <person name="Guss A.M."/>
        </authorList>
    </citation>
    <scope>NUCLEOTIDE SEQUENCE [LARGE SCALE GENOMIC DNA]</scope>
    <source>
        <strain evidence="9 10">NCIMB702410</strain>
    </source>
</reference>
<dbReference type="PANTHER" id="PTHR45790">
    <property type="entry name" value="SIROHEME SYNTHASE-RELATED"/>
    <property type="match status" value="1"/>
</dbReference>
<dbReference type="RefSeq" id="WP_027895632.1">
    <property type="nucleotide sequence ID" value="NZ_CBCSUK010000001.1"/>
</dbReference>
<dbReference type="SUPFAM" id="SSF69618">
    <property type="entry name" value="HemD-like"/>
    <property type="match status" value="1"/>
</dbReference>
<dbReference type="Gene3D" id="3.30.950.10">
    <property type="entry name" value="Methyltransferase, Cobalt-precorrin-4 Transmethylase, Domain 2"/>
    <property type="match status" value="1"/>
</dbReference>
<dbReference type="GO" id="GO:0004851">
    <property type="term" value="F:uroporphyrin-III C-methyltransferase activity"/>
    <property type="evidence" value="ECO:0007669"/>
    <property type="project" value="UniProtKB-EC"/>
</dbReference>
<evidence type="ECO:0000259" key="8">
    <source>
        <dbReference type="Pfam" id="PF02602"/>
    </source>
</evidence>
<dbReference type="PANTHER" id="PTHR45790:SF3">
    <property type="entry name" value="S-ADENOSYL-L-METHIONINE-DEPENDENT UROPORPHYRINOGEN III METHYLTRANSFERASE, CHLOROPLASTIC"/>
    <property type="match status" value="1"/>
</dbReference>
<dbReference type="InterPro" id="IPR014777">
    <property type="entry name" value="4pyrrole_Mease_sub1"/>
</dbReference>
<dbReference type="CDD" id="cd11642">
    <property type="entry name" value="SUMT"/>
    <property type="match status" value="1"/>
</dbReference>
<dbReference type="NCBIfam" id="NF004790">
    <property type="entry name" value="PRK06136.1"/>
    <property type="match status" value="1"/>
</dbReference>
<evidence type="ECO:0000256" key="5">
    <source>
        <dbReference type="ARBA" id="ARBA00023244"/>
    </source>
</evidence>
<comment type="similarity">
    <text evidence="6">Belongs to the precorrin methyltransferase family.</text>
</comment>
<dbReference type="Gene3D" id="3.40.50.10090">
    <property type="match status" value="2"/>
</dbReference>
<dbReference type="InterPro" id="IPR050161">
    <property type="entry name" value="Siro_Cobalamin_biosynth"/>
</dbReference>
<dbReference type="NCBIfam" id="TIGR01469">
    <property type="entry name" value="cobA_cysG_Cterm"/>
    <property type="match status" value="1"/>
</dbReference>
<evidence type="ECO:0000256" key="2">
    <source>
        <dbReference type="ARBA" id="ARBA00022603"/>
    </source>
</evidence>
<dbReference type="GO" id="GO:0019354">
    <property type="term" value="P:siroheme biosynthetic process"/>
    <property type="evidence" value="ECO:0007669"/>
    <property type="project" value="InterPro"/>
</dbReference>
<evidence type="ECO:0000313" key="9">
    <source>
        <dbReference type="EMBL" id="AVO27929.1"/>
    </source>
</evidence>
<name>A0A2S0M957_MEGEL</name>
<dbReference type="SUPFAM" id="SSF53790">
    <property type="entry name" value="Tetrapyrrole methylase"/>
    <property type="match status" value="1"/>
</dbReference>
<proteinExistence type="inferred from homology"/>
<dbReference type="InterPro" id="IPR014776">
    <property type="entry name" value="4pyrrole_Mease_sub2"/>
</dbReference>
<evidence type="ECO:0000259" key="7">
    <source>
        <dbReference type="Pfam" id="PF00590"/>
    </source>
</evidence>
<keyword evidence="2 6" id="KW-0489">Methyltransferase</keyword>
<dbReference type="InterPro" id="IPR000878">
    <property type="entry name" value="4pyrrol_Mease"/>
</dbReference>
<dbReference type="Gene3D" id="3.40.1010.10">
    <property type="entry name" value="Cobalt-precorrin-4 Transmethylase, Domain 1"/>
    <property type="match status" value="1"/>
</dbReference>
<dbReference type="GO" id="GO:0004852">
    <property type="term" value="F:uroporphyrinogen-III synthase activity"/>
    <property type="evidence" value="ECO:0007669"/>
    <property type="project" value="InterPro"/>
</dbReference>
<evidence type="ECO:0000256" key="3">
    <source>
        <dbReference type="ARBA" id="ARBA00022679"/>
    </source>
</evidence>
<dbReference type="FunFam" id="3.40.1010.10:FF:000001">
    <property type="entry name" value="Siroheme synthase"/>
    <property type="match status" value="1"/>
</dbReference>
<protein>
    <recommendedName>
        <fullName evidence="1">uroporphyrinogen-III C-methyltransferase</fullName>
        <ecNumber evidence="1">2.1.1.107</ecNumber>
    </recommendedName>
</protein>
<dbReference type="CDD" id="cd06578">
    <property type="entry name" value="HemD"/>
    <property type="match status" value="1"/>
</dbReference>
<keyword evidence="4" id="KW-0949">S-adenosyl-L-methionine</keyword>
<dbReference type="InterPro" id="IPR003754">
    <property type="entry name" value="4pyrrol_synth_uPrphyn_synth"/>
</dbReference>
<dbReference type="Pfam" id="PF02602">
    <property type="entry name" value="HEM4"/>
    <property type="match status" value="1"/>
</dbReference>
<dbReference type="InterPro" id="IPR036108">
    <property type="entry name" value="4pyrrol_syn_uPrphyn_synt_sf"/>
</dbReference>
<feature type="domain" description="Tetrapyrrole biosynthesis uroporphyrinogen III synthase" evidence="8">
    <location>
        <begin position="268"/>
        <end position="495"/>
    </location>
</feature>
<dbReference type="EC" id="2.1.1.107" evidence="1"/>
<organism evidence="9 10">
    <name type="scientific">Megasphaera elsdenii</name>
    <dbReference type="NCBI Taxonomy" id="907"/>
    <lineage>
        <taxon>Bacteria</taxon>
        <taxon>Bacillati</taxon>
        <taxon>Bacillota</taxon>
        <taxon>Negativicutes</taxon>
        <taxon>Veillonellales</taxon>
        <taxon>Veillonellaceae</taxon>
        <taxon>Megasphaera</taxon>
    </lineage>
</organism>
<evidence type="ECO:0000313" key="10">
    <source>
        <dbReference type="Proteomes" id="UP000238358"/>
    </source>
</evidence>
<dbReference type="FunFam" id="3.30.950.10:FF:000001">
    <property type="entry name" value="Siroheme synthase"/>
    <property type="match status" value="1"/>
</dbReference>
<sequence>MNGIVYLTGAGPGDYRLLTLRGREVLERADVVIYDYLADPRLLEFAPPTAEKIYVGKKAADHTLSQDKIIDLLIAKAKEGKIVVRLKGGDPFVFGRGGEESRALHDAGLPFEIIPGVTSAIGAPAYAGIPVTDRTAASSFAVVTGHEDPTKGQSSIHWDKLATAVDTLVFLMGVHNLPSITQQLVAHGRPATTPAALVRWGTKADQETLVATVGDIAEKAAACHFKAPAVFIVGDVVALRPSMQWFDTKPLFGLTIAVTRTHAQAPDLTHRLEELGARCLEVPTIRITPPTDGYQALDTAIADLEHYDWVIFTSTNGVDAFFRRLQHHGRDSRALGRAKLAAIGSATAKALTAYGLQADVVPGAYCAEDLADALEPHLSGKERILIPRAKEARSVLPDTLRRWGAVVDVCQAYCTVEASENGAVLKDLLARQAIDVVTVTSSSAVRSFLSLSQAQASDLDDITFACIGPITARTCQEAGLKKIVTAQTYTIAGLAECITDWRIKQS</sequence>
<evidence type="ECO:0000256" key="1">
    <source>
        <dbReference type="ARBA" id="ARBA00012162"/>
    </source>
</evidence>
<gene>
    <name evidence="9" type="primary">cobA</name>
    <name evidence="9" type="ORF">C6Y28_10025</name>
</gene>
<keyword evidence="5" id="KW-0627">Porphyrin biosynthesis</keyword>
<dbReference type="AlphaFoldDB" id="A0A2S0M957"/>